<dbReference type="GO" id="GO:0012505">
    <property type="term" value="C:endomembrane system"/>
    <property type="evidence" value="ECO:0007669"/>
    <property type="project" value="UniProtKB-SubCell"/>
</dbReference>
<keyword evidence="5 9" id="KW-1133">Transmembrane helix</keyword>
<comment type="caution">
    <text evidence="11">The sequence shown here is derived from an EMBL/GenBank/DDBJ whole genome shotgun (WGS) entry which is preliminary data.</text>
</comment>
<dbReference type="Pfam" id="PF04082">
    <property type="entry name" value="Fungal_trans"/>
    <property type="match status" value="1"/>
</dbReference>
<feature type="region of interest" description="Disordered" evidence="8">
    <location>
        <begin position="512"/>
        <end position="575"/>
    </location>
</feature>
<dbReference type="Proteomes" id="UP000286921">
    <property type="component" value="Unassembled WGS sequence"/>
</dbReference>
<dbReference type="CDD" id="cd12148">
    <property type="entry name" value="fungal_TF_MHR"/>
    <property type="match status" value="1"/>
</dbReference>
<comment type="subcellular location">
    <subcellularLocation>
        <location evidence="1">Endomembrane system</location>
        <topology evidence="1">Multi-pass membrane protein</topology>
    </subcellularLocation>
</comment>
<dbReference type="FunFam" id="1.20.1250.20:FF:000436">
    <property type="entry name" value="MFS transporter, putative"/>
    <property type="match status" value="1"/>
</dbReference>
<organism evidence="11 12">
    <name type="scientific">Aspergillus awamori</name>
    <name type="common">Black koji mold</name>
    <dbReference type="NCBI Taxonomy" id="105351"/>
    <lineage>
        <taxon>Eukaryota</taxon>
        <taxon>Fungi</taxon>
        <taxon>Dikarya</taxon>
        <taxon>Ascomycota</taxon>
        <taxon>Pezizomycotina</taxon>
        <taxon>Eurotiomycetes</taxon>
        <taxon>Eurotiomycetidae</taxon>
        <taxon>Eurotiales</taxon>
        <taxon>Aspergillaceae</taxon>
        <taxon>Aspergillus</taxon>
    </lineage>
</organism>
<accession>A0A401L9D2</accession>
<feature type="transmembrane region" description="Helical" evidence="9">
    <location>
        <begin position="247"/>
        <end position="265"/>
    </location>
</feature>
<feature type="compositionally biased region" description="Basic and acidic residues" evidence="8">
    <location>
        <begin position="556"/>
        <end position="574"/>
    </location>
</feature>
<feature type="transmembrane region" description="Helical" evidence="9">
    <location>
        <begin position="318"/>
        <end position="340"/>
    </location>
</feature>
<feature type="transmembrane region" description="Helical" evidence="9">
    <location>
        <begin position="149"/>
        <end position="173"/>
    </location>
</feature>
<dbReference type="GO" id="GO:0003677">
    <property type="term" value="F:DNA binding"/>
    <property type="evidence" value="ECO:0007669"/>
    <property type="project" value="InterPro"/>
</dbReference>
<evidence type="ECO:0000313" key="11">
    <source>
        <dbReference type="EMBL" id="GCB28118.1"/>
    </source>
</evidence>
<evidence type="ECO:0000256" key="7">
    <source>
        <dbReference type="ARBA" id="ARBA00023242"/>
    </source>
</evidence>
<dbReference type="FunFam" id="1.20.1720.10:FF:000013">
    <property type="entry name" value="Related to multidrug resistance proteins"/>
    <property type="match status" value="1"/>
</dbReference>
<feature type="transmembrane region" description="Helical" evidence="9">
    <location>
        <begin position="220"/>
        <end position="241"/>
    </location>
</feature>
<dbReference type="InterPro" id="IPR020846">
    <property type="entry name" value="MFS_dom"/>
</dbReference>
<evidence type="ECO:0000256" key="3">
    <source>
        <dbReference type="ARBA" id="ARBA00022448"/>
    </source>
</evidence>
<feature type="transmembrane region" description="Helical" evidence="9">
    <location>
        <begin position="60"/>
        <end position="78"/>
    </location>
</feature>
<feature type="compositionally biased region" description="Low complexity" evidence="8">
    <location>
        <begin position="678"/>
        <end position="691"/>
    </location>
</feature>
<dbReference type="GO" id="GO:0006351">
    <property type="term" value="P:DNA-templated transcription"/>
    <property type="evidence" value="ECO:0007669"/>
    <property type="project" value="InterPro"/>
</dbReference>
<evidence type="ECO:0000256" key="1">
    <source>
        <dbReference type="ARBA" id="ARBA00004127"/>
    </source>
</evidence>
<evidence type="ECO:0000256" key="6">
    <source>
        <dbReference type="ARBA" id="ARBA00023136"/>
    </source>
</evidence>
<evidence type="ECO:0000256" key="2">
    <source>
        <dbReference type="ARBA" id="ARBA00008335"/>
    </source>
</evidence>
<protein>
    <submittedName>
        <fullName evidence="11">Uncharacterized transporter C3H1.06c</fullName>
    </submittedName>
</protein>
<evidence type="ECO:0000256" key="9">
    <source>
        <dbReference type="SAM" id="Phobius"/>
    </source>
</evidence>
<feature type="transmembrane region" description="Helical" evidence="9">
    <location>
        <begin position="90"/>
        <end position="110"/>
    </location>
</feature>
<evidence type="ECO:0000256" key="5">
    <source>
        <dbReference type="ARBA" id="ARBA00022989"/>
    </source>
</evidence>
<feature type="transmembrane region" description="Helical" evidence="9">
    <location>
        <begin position="285"/>
        <end position="306"/>
    </location>
</feature>
<dbReference type="SUPFAM" id="SSF103473">
    <property type="entry name" value="MFS general substrate transporter"/>
    <property type="match status" value="1"/>
</dbReference>
<dbReference type="Pfam" id="PF07690">
    <property type="entry name" value="MFS_1"/>
    <property type="match status" value="1"/>
</dbReference>
<feature type="transmembrane region" description="Helical" evidence="9">
    <location>
        <begin position="20"/>
        <end position="40"/>
    </location>
</feature>
<dbReference type="SMART" id="SM00906">
    <property type="entry name" value="Fungal_trans"/>
    <property type="match status" value="1"/>
</dbReference>
<feature type="region of interest" description="Disordered" evidence="8">
    <location>
        <begin position="678"/>
        <end position="716"/>
    </location>
</feature>
<keyword evidence="7" id="KW-0539">Nucleus</keyword>
<evidence type="ECO:0000256" key="8">
    <source>
        <dbReference type="SAM" id="MobiDB-lite"/>
    </source>
</evidence>
<name>A0A401L9D2_ASPAW</name>
<feature type="transmembrane region" description="Helical" evidence="9">
    <location>
        <begin position="376"/>
        <end position="401"/>
    </location>
</feature>
<feature type="compositionally biased region" description="Basic and acidic residues" evidence="8">
    <location>
        <begin position="704"/>
        <end position="716"/>
    </location>
</feature>
<evidence type="ECO:0000313" key="12">
    <source>
        <dbReference type="Proteomes" id="UP000286921"/>
    </source>
</evidence>
<feature type="domain" description="Major facilitator superfamily (MFS) profile" evidence="10">
    <location>
        <begin position="26"/>
        <end position="505"/>
    </location>
</feature>
<dbReference type="PROSITE" id="PS50850">
    <property type="entry name" value="MFS"/>
    <property type="match status" value="1"/>
</dbReference>
<feature type="transmembrane region" description="Helical" evidence="9">
    <location>
        <begin position="352"/>
        <end position="370"/>
    </location>
</feature>
<dbReference type="InterPro" id="IPR036259">
    <property type="entry name" value="MFS_trans_sf"/>
</dbReference>
<dbReference type="GO" id="GO:0008270">
    <property type="term" value="F:zinc ion binding"/>
    <property type="evidence" value="ECO:0007669"/>
    <property type="project" value="InterPro"/>
</dbReference>
<feature type="compositionally biased region" description="Basic and acidic residues" evidence="8">
    <location>
        <begin position="512"/>
        <end position="529"/>
    </location>
</feature>
<feature type="transmembrane region" description="Helical" evidence="9">
    <location>
        <begin position="116"/>
        <end position="137"/>
    </location>
</feature>
<feature type="transmembrane region" description="Helical" evidence="9">
    <location>
        <begin position="179"/>
        <end position="199"/>
    </location>
</feature>
<evidence type="ECO:0000256" key="4">
    <source>
        <dbReference type="ARBA" id="ARBA00022692"/>
    </source>
</evidence>
<dbReference type="PANTHER" id="PTHR23501">
    <property type="entry name" value="MAJOR FACILITATOR SUPERFAMILY"/>
    <property type="match status" value="1"/>
</dbReference>
<comment type="similarity">
    <text evidence="2">Belongs to the major facilitator superfamily.</text>
</comment>
<dbReference type="EMBL" id="BDHI01000029">
    <property type="protein sequence ID" value="GCB28118.1"/>
    <property type="molecule type" value="Genomic_DNA"/>
</dbReference>
<sequence>MNRQQAAEKALHDQTNILPIGQLLVVFTGLAVSLLITFVDQNGISVTLPTIARDLSAQDTISWAGTSSLIANTMFTVLYGRLSDIFGRKIVYLCALALLCIADLLCGLSQNAPMFYVFRGLAGVAGGGVTSLTMIIVSDIVTLRDRGKYQGILGAALGMGNVIGPFIAAAFVMDSTWRGFFWLISPLSACSIVVGYFLIPNNARKDSFRKNARKIDFYGILSSSIGIIFLLIPISGGGSYFNWDSAMVISMITIAGCALIAFLIIEWKVAVLPMLPMVFFKNRVICTLFLQSFLFGAVYQSSLYYLPLYYQNARDWSPIVSAALTAPMVACQSVASVLSGQYISRRKRYGEVIWAGFFFWTLGAGLMLLFDRHTSPGAIAVIVGIAGIGVGGVFQPTMVAFQAHCTKAQRAVVISDRNFFRCLGGACGLAVSAAILQATLRSNLPVGYRDIAESSYSLPSRAGIPDADWEQILDAYAKASHSVFIFQVPLMGACLLACVFIRDRGLERPKDQFEIEEEKRQEEEKRRQEQAQAQAEKQIAAGNSEAEPEQVAESHASGEMESASRSEKKTEPEPYTRALQDRIAYLESQLESKPMSSRASSHVAHPVAALLSPPHPETPTNSNPGLDQNAVGELVGFLALNSSEAPAYVGSSSGLSLATNLGEMVQATVWNQALSSARAASSGRSGPAAGQGSTGLPPQPPGERAGHVNDRTRPPPRVEEVLVKSSEPPDDEMGSRILHAYLTRIHVRYPFLDRTELWRLHEARWRLAQKKREELTKEERVGIFKLYLVYAIGATSIQLSENYSYTTPERFYLTALQQLPNMCEMRSIENIEAMTLLIVYHLRSASGQGMWYMVGLAMRTAIDLGLHRKANEINMDPFTAQMRRRLFWTVYYLERVVSMSLGRPFSIADRHIDLPLPADIDDDVRDPALLAAPPSPTRITTLTFAIFLMRLRRIDSEIQHKIYRADRPLHTLRSKMDRLFLQLEEWKESALRRFTGSDLDYPMLHYHRALRLLIQPFLPSLPLSDPYYHICLRAAGNTCQTHKKLHQTLEYGHSFLAVQTIFMAGITLLYALWTHTSDVWSVQMSNDIRACSTVLFVMGERAEWVKKYRDAFELLVNAAMEKLEGSDASKKVGMAELMTAQHSSSGGINAGMFRDHHNLTTTCSNSNNSTGGMAPDMNNATAANTAAQTASEPTSSQDHGVRMALQIAPWIDLEEDSPFWMPDFETLESLSGNLWDSGDLAPFGPL</sequence>
<proteinExistence type="inferred from homology"/>
<keyword evidence="3" id="KW-0813">Transport</keyword>
<reference evidence="11 12" key="1">
    <citation type="submission" date="2016-09" db="EMBL/GenBank/DDBJ databases">
        <title>Aspergillus awamori IFM 58123T.</title>
        <authorList>
            <person name="Kusuya Y."/>
            <person name="Shimizu M."/>
            <person name="Takahashi H."/>
            <person name="Yaguchi T."/>
        </authorList>
    </citation>
    <scope>NUCLEOTIDE SEQUENCE [LARGE SCALE GENOMIC DNA]</scope>
    <source>
        <strain evidence="11 12">IFM 58123</strain>
    </source>
</reference>
<dbReference type="AlphaFoldDB" id="A0A401L9D2"/>
<gene>
    <name evidence="11" type="ORF">AAWM_11003</name>
</gene>
<dbReference type="GO" id="GO:0046943">
    <property type="term" value="F:carboxylic acid transmembrane transporter activity"/>
    <property type="evidence" value="ECO:0007669"/>
    <property type="project" value="UniProtKB-ARBA"/>
</dbReference>
<keyword evidence="4 9" id="KW-0812">Transmembrane</keyword>
<dbReference type="PANTHER" id="PTHR23501:SF78">
    <property type="entry name" value="MAJOR FACILITATOR SUPERFAMILY (MFS) PROFILE DOMAIN-CONTAINING PROTEIN-RELATED"/>
    <property type="match status" value="1"/>
</dbReference>
<dbReference type="GO" id="GO:0005886">
    <property type="term" value="C:plasma membrane"/>
    <property type="evidence" value="ECO:0007669"/>
    <property type="project" value="TreeGrafter"/>
</dbReference>
<feature type="compositionally biased region" description="Low complexity" evidence="8">
    <location>
        <begin position="530"/>
        <end position="541"/>
    </location>
</feature>
<feature type="transmembrane region" description="Helical" evidence="9">
    <location>
        <begin position="422"/>
        <end position="440"/>
    </location>
</feature>
<keyword evidence="6 9" id="KW-0472">Membrane</keyword>
<evidence type="ECO:0000259" key="10">
    <source>
        <dbReference type="PROSITE" id="PS50850"/>
    </source>
</evidence>
<dbReference type="Gene3D" id="1.20.1250.20">
    <property type="entry name" value="MFS general substrate transporter like domains"/>
    <property type="match status" value="2"/>
</dbReference>
<keyword evidence="12" id="KW-1185">Reference proteome</keyword>
<dbReference type="InterPro" id="IPR007219">
    <property type="entry name" value="XnlR_reg_dom"/>
</dbReference>
<dbReference type="InterPro" id="IPR011701">
    <property type="entry name" value="MFS"/>
</dbReference>